<gene>
    <name evidence="2" type="ORF">F2Q69_00008620</name>
</gene>
<evidence type="ECO:0000313" key="3">
    <source>
        <dbReference type="Proteomes" id="UP000712600"/>
    </source>
</evidence>
<dbReference type="AlphaFoldDB" id="A0A8S9PH72"/>
<protein>
    <submittedName>
        <fullName evidence="2">Uncharacterized protein</fullName>
    </submittedName>
</protein>
<dbReference type="Gene3D" id="6.10.140.1070">
    <property type="match status" value="1"/>
</dbReference>
<name>A0A8S9PH72_BRACR</name>
<organism evidence="2 3">
    <name type="scientific">Brassica cretica</name>
    <name type="common">Mustard</name>
    <dbReference type="NCBI Taxonomy" id="69181"/>
    <lineage>
        <taxon>Eukaryota</taxon>
        <taxon>Viridiplantae</taxon>
        <taxon>Streptophyta</taxon>
        <taxon>Embryophyta</taxon>
        <taxon>Tracheophyta</taxon>
        <taxon>Spermatophyta</taxon>
        <taxon>Magnoliopsida</taxon>
        <taxon>eudicotyledons</taxon>
        <taxon>Gunneridae</taxon>
        <taxon>Pentapetalae</taxon>
        <taxon>rosids</taxon>
        <taxon>malvids</taxon>
        <taxon>Brassicales</taxon>
        <taxon>Brassicaceae</taxon>
        <taxon>Brassiceae</taxon>
        <taxon>Brassica</taxon>
    </lineage>
</organism>
<dbReference type="Proteomes" id="UP000712600">
    <property type="component" value="Unassembled WGS sequence"/>
</dbReference>
<comment type="caution">
    <text evidence="2">The sequence shown here is derived from an EMBL/GenBank/DDBJ whole genome shotgun (WGS) entry which is preliminary data.</text>
</comment>
<evidence type="ECO:0000256" key="1">
    <source>
        <dbReference type="SAM" id="MobiDB-lite"/>
    </source>
</evidence>
<feature type="region of interest" description="Disordered" evidence="1">
    <location>
        <begin position="1"/>
        <end position="26"/>
    </location>
</feature>
<accession>A0A8S9PH72</accession>
<proteinExistence type="predicted"/>
<reference evidence="2" key="1">
    <citation type="submission" date="2019-12" db="EMBL/GenBank/DDBJ databases">
        <title>Genome sequencing and annotation of Brassica cretica.</title>
        <authorList>
            <person name="Studholme D.J."/>
            <person name="Sarris P."/>
        </authorList>
    </citation>
    <scope>NUCLEOTIDE SEQUENCE</scope>
    <source>
        <strain evidence="2">PFS-109/04</strain>
        <tissue evidence="2">Leaf</tissue>
    </source>
</reference>
<sequence>MKRRRRNRDSPQIGSDRIRSGQGELHGEEQWRNVSLCFLSPPSSISESLIPVFSVSCLSLSALSATMSTIMQKIKEIEVKMARTQKNKATTHHLDHLMDLQSISWALKALMDMPNLLSSTKGPSCTTYLAKGGGGGEGFDVTKSVRF</sequence>
<dbReference type="EMBL" id="QGKX02001521">
    <property type="protein sequence ID" value="KAF3513501.1"/>
    <property type="molecule type" value="Genomic_DNA"/>
</dbReference>
<evidence type="ECO:0000313" key="2">
    <source>
        <dbReference type="EMBL" id="KAF3513501.1"/>
    </source>
</evidence>